<sequence length="256" mass="28883">MRLGVAGRPLLSLESLLASADSCLALNPFVSPAEDPDEHKSQQNRPRRNYHDKAGIMDRSYESSPGPNLIQFSYSRCPVTDGRAGAAVWVLRLLSSEPTRRTYLVIILGKFIAAAALAVWLAAACEKRCYSDSYKVITAGFVRTLHLLFRKPFTYQSRRLPAADDPIRNRQECGLFTSVMPGRKDPKQLIGSQVYSTAWDKIYEESEVDMAFVWYFRILPRSFDATSCAASTRQSQRLSPILVWTHVLVFNVINWS</sequence>
<dbReference type="AlphaFoldDB" id="A0AAJ0F0L2"/>
<proteinExistence type="predicted"/>
<feature type="chain" id="PRO_5042482361" evidence="2">
    <location>
        <begin position="26"/>
        <end position="256"/>
    </location>
</feature>
<keyword evidence="1" id="KW-0812">Transmembrane</keyword>
<reference evidence="3" key="1">
    <citation type="submission" date="2023-06" db="EMBL/GenBank/DDBJ databases">
        <title>Genome-scale phylogeny and comparative genomics of the fungal order Sordariales.</title>
        <authorList>
            <consortium name="Lawrence Berkeley National Laboratory"/>
            <person name="Hensen N."/>
            <person name="Bonometti L."/>
            <person name="Westerberg I."/>
            <person name="Brannstrom I.O."/>
            <person name="Guillou S."/>
            <person name="Cros-Aarteil S."/>
            <person name="Calhoun S."/>
            <person name="Haridas S."/>
            <person name="Kuo A."/>
            <person name="Mondo S."/>
            <person name="Pangilinan J."/>
            <person name="Riley R."/>
            <person name="Labutti K."/>
            <person name="Andreopoulos B."/>
            <person name="Lipzen A."/>
            <person name="Chen C."/>
            <person name="Yanf M."/>
            <person name="Daum C."/>
            <person name="Ng V."/>
            <person name="Clum A."/>
            <person name="Steindorff A."/>
            <person name="Ohm R."/>
            <person name="Martin F."/>
            <person name="Silar P."/>
            <person name="Natvig D."/>
            <person name="Lalanne C."/>
            <person name="Gautier V."/>
            <person name="Ament-Velasquez S.L."/>
            <person name="Kruys A."/>
            <person name="Hutchinson M.I."/>
            <person name="Powell A.J."/>
            <person name="Barry K."/>
            <person name="Miller A.N."/>
            <person name="Grigoriev I.V."/>
            <person name="Debuchy R."/>
            <person name="Gladieux P."/>
            <person name="Thoren M.H."/>
            <person name="Johannesson H."/>
        </authorList>
    </citation>
    <scope>NUCLEOTIDE SEQUENCE</scope>
    <source>
        <strain evidence="3">PSN4</strain>
    </source>
</reference>
<keyword evidence="1" id="KW-1133">Transmembrane helix</keyword>
<keyword evidence="1" id="KW-0472">Membrane</keyword>
<comment type="caution">
    <text evidence="3">The sequence shown here is derived from an EMBL/GenBank/DDBJ whole genome shotgun (WGS) entry which is preliminary data.</text>
</comment>
<keyword evidence="2" id="KW-0732">Signal</keyword>
<dbReference type="EMBL" id="MU839848">
    <property type="protein sequence ID" value="KAK1750251.1"/>
    <property type="molecule type" value="Genomic_DNA"/>
</dbReference>
<keyword evidence="4" id="KW-1185">Reference proteome</keyword>
<gene>
    <name evidence="3" type="ORF">QBC47DRAFT_465001</name>
</gene>
<evidence type="ECO:0000313" key="4">
    <source>
        <dbReference type="Proteomes" id="UP001239445"/>
    </source>
</evidence>
<evidence type="ECO:0000256" key="2">
    <source>
        <dbReference type="SAM" id="SignalP"/>
    </source>
</evidence>
<accession>A0AAJ0F0L2</accession>
<organism evidence="3 4">
    <name type="scientific">Echria macrotheca</name>
    <dbReference type="NCBI Taxonomy" id="438768"/>
    <lineage>
        <taxon>Eukaryota</taxon>
        <taxon>Fungi</taxon>
        <taxon>Dikarya</taxon>
        <taxon>Ascomycota</taxon>
        <taxon>Pezizomycotina</taxon>
        <taxon>Sordariomycetes</taxon>
        <taxon>Sordariomycetidae</taxon>
        <taxon>Sordariales</taxon>
        <taxon>Schizotheciaceae</taxon>
        <taxon>Echria</taxon>
    </lineage>
</organism>
<name>A0AAJ0F0L2_9PEZI</name>
<protein>
    <submittedName>
        <fullName evidence="3">Uncharacterized protein</fullName>
    </submittedName>
</protein>
<feature type="signal peptide" evidence="2">
    <location>
        <begin position="1"/>
        <end position="25"/>
    </location>
</feature>
<feature type="transmembrane region" description="Helical" evidence="1">
    <location>
        <begin position="102"/>
        <end position="123"/>
    </location>
</feature>
<dbReference type="Proteomes" id="UP001239445">
    <property type="component" value="Unassembled WGS sequence"/>
</dbReference>
<evidence type="ECO:0000313" key="3">
    <source>
        <dbReference type="EMBL" id="KAK1750251.1"/>
    </source>
</evidence>
<evidence type="ECO:0000256" key="1">
    <source>
        <dbReference type="SAM" id="Phobius"/>
    </source>
</evidence>